<dbReference type="EMBL" id="CP015518">
    <property type="protein sequence ID" value="APG25740.1"/>
    <property type="molecule type" value="Genomic_DNA"/>
</dbReference>
<proteinExistence type="predicted"/>
<feature type="domain" description="Putative Flp pilus-assembly TadG-like N-terminal" evidence="1">
    <location>
        <begin position="14"/>
        <end position="60"/>
    </location>
</feature>
<sequence length="175" mass="18967">MFKYSELFKKKQKGAVVVLVAILLIVFLGMAALAIDVYHLFVVRNELQNAADAAALAGARELYLDDGSAINPNANTIAYNTALQNLSEKIAVEVNDYSSNSGDVQRGHWSFSAERFDANDSLSAIAIGNYTTEDLDNPDPSINGGFINAVKVVVRRQDKPAASFLPRFLALKISA</sequence>
<protein>
    <recommendedName>
        <fullName evidence="1">Putative Flp pilus-assembly TadG-like N-terminal domain-containing protein</fullName>
    </recommendedName>
</protein>
<reference evidence="2 3" key="1">
    <citation type="journal article" date="2017" name="Genome Announc.">
        <title>Complete Genome Sequences of Two Acetylene-Fermenting Pelobacter acetylenicus Strains.</title>
        <authorList>
            <person name="Sutton J.M."/>
            <person name="Baesman S.M."/>
            <person name="Fierst J.L."/>
            <person name="Poret-Peterson A.T."/>
            <person name="Oremland R.S."/>
            <person name="Dunlap D.S."/>
            <person name="Akob D.M."/>
        </authorList>
    </citation>
    <scope>NUCLEOTIDE SEQUENCE [LARGE SCALE GENOMIC DNA]</scope>
    <source>
        <strain evidence="2 3">DSM 3247</strain>
    </source>
</reference>
<dbReference type="RefSeq" id="WP_072287583.1">
    <property type="nucleotide sequence ID" value="NZ_CP015518.1"/>
</dbReference>
<evidence type="ECO:0000313" key="3">
    <source>
        <dbReference type="Proteomes" id="UP000182264"/>
    </source>
</evidence>
<dbReference type="InterPro" id="IPR028087">
    <property type="entry name" value="Tad_N"/>
</dbReference>
<dbReference type="AlphaFoldDB" id="A0A1L3GIM5"/>
<keyword evidence="3" id="KW-1185">Reference proteome</keyword>
<dbReference type="STRING" id="29542.A6070_06525"/>
<organism evidence="2 3">
    <name type="scientific">Syntrophotalea acetylenica</name>
    <name type="common">Pelobacter acetylenicus</name>
    <dbReference type="NCBI Taxonomy" id="29542"/>
    <lineage>
        <taxon>Bacteria</taxon>
        <taxon>Pseudomonadati</taxon>
        <taxon>Thermodesulfobacteriota</taxon>
        <taxon>Desulfuromonadia</taxon>
        <taxon>Desulfuromonadales</taxon>
        <taxon>Syntrophotaleaceae</taxon>
        <taxon>Syntrophotalea</taxon>
    </lineage>
</organism>
<gene>
    <name evidence="2" type="ORF">A7E75_12510</name>
</gene>
<evidence type="ECO:0000259" key="1">
    <source>
        <dbReference type="Pfam" id="PF13400"/>
    </source>
</evidence>
<evidence type="ECO:0000313" key="2">
    <source>
        <dbReference type="EMBL" id="APG25740.1"/>
    </source>
</evidence>
<accession>A0A1L3GIM5</accession>
<dbReference type="Proteomes" id="UP000182264">
    <property type="component" value="Chromosome"/>
</dbReference>
<dbReference type="Pfam" id="PF13400">
    <property type="entry name" value="Tad"/>
    <property type="match status" value="1"/>
</dbReference>
<name>A0A1L3GIM5_SYNAC</name>